<dbReference type="Proteomes" id="UP000242444">
    <property type="component" value="Unassembled WGS sequence"/>
</dbReference>
<keyword evidence="3" id="KW-1185">Reference proteome</keyword>
<name>A0A263D853_9PSEU</name>
<dbReference type="InterPro" id="IPR015422">
    <property type="entry name" value="PyrdxlP-dep_Trfase_small"/>
</dbReference>
<dbReference type="EMBL" id="NKYE01000001">
    <property type="protein sequence ID" value="OZM74682.1"/>
    <property type="molecule type" value="Genomic_DNA"/>
</dbReference>
<dbReference type="AlphaFoldDB" id="A0A263D853"/>
<dbReference type="OrthoDB" id="3224382at2"/>
<gene>
    <name evidence="2" type="ORF">CFN78_00050</name>
</gene>
<evidence type="ECO:0000313" key="3">
    <source>
        <dbReference type="Proteomes" id="UP000242444"/>
    </source>
</evidence>
<dbReference type="Gene3D" id="3.90.1150.10">
    <property type="entry name" value="Aspartate Aminotransferase, domain 1"/>
    <property type="match status" value="1"/>
</dbReference>
<evidence type="ECO:0000256" key="1">
    <source>
        <dbReference type="SAM" id="MobiDB-lite"/>
    </source>
</evidence>
<organism evidence="2 3">
    <name type="scientific">Amycolatopsis antarctica</name>
    <dbReference type="NCBI Taxonomy" id="1854586"/>
    <lineage>
        <taxon>Bacteria</taxon>
        <taxon>Bacillati</taxon>
        <taxon>Actinomycetota</taxon>
        <taxon>Actinomycetes</taxon>
        <taxon>Pseudonocardiales</taxon>
        <taxon>Pseudonocardiaceae</taxon>
        <taxon>Amycolatopsis</taxon>
    </lineage>
</organism>
<sequence>MRWQRPQASFLAWLDMRELELGPDPAAVLIERARIANQHRQPAHPPLRRSSDRGHRRRTGRTAAVPPPSQVTSGHQHR</sequence>
<proteinExistence type="predicted"/>
<feature type="region of interest" description="Disordered" evidence="1">
    <location>
        <begin position="36"/>
        <end position="78"/>
    </location>
</feature>
<evidence type="ECO:0000313" key="2">
    <source>
        <dbReference type="EMBL" id="OZM74682.1"/>
    </source>
</evidence>
<comment type="caution">
    <text evidence="2">The sequence shown here is derived from an EMBL/GenBank/DDBJ whole genome shotgun (WGS) entry which is preliminary data.</text>
</comment>
<accession>A0A263D853</accession>
<reference evidence="2 3" key="1">
    <citation type="submission" date="2017-07" db="EMBL/GenBank/DDBJ databases">
        <title>Amycolatopsis antarcticus sp. nov., isolated from the surface of an Antarcticus brown macroalga.</title>
        <authorList>
            <person name="Wang J."/>
            <person name="Leiva S."/>
            <person name="Huang J."/>
            <person name="Huang Y."/>
        </authorList>
    </citation>
    <scope>NUCLEOTIDE SEQUENCE [LARGE SCALE GENOMIC DNA]</scope>
    <source>
        <strain evidence="2 3">AU-G6</strain>
    </source>
</reference>
<dbReference type="InParanoid" id="A0A263D853"/>
<protein>
    <submittedName>
        <fullName evidence="2">Uncharacterized protein</fullName>
    </submittedName>
</protein>